<evidence type="ECO:0000256" key="2">
    <source>
        <dbReference type="ARBA" id="ARBA00023015"/>
    </source>
</evidence>
<dbReference type="SUPFAM" id="SSF88946">
    <property type="entry name" value="Sigma2 domain of RNA polymerase sigma factors"/>
    <property type="match status" value="1"/>
</dbReference>
<keyword evidence="5 6" id="KW-0804">Transcription</keyword>
<dbReference type="Pfam" id="PF08281">
    <property type="entry name" value="Sigma70_r4_2"/>
    <property type="match status" value="1"/>
</dbReference>
<dbReference type="GO" id="GO:0003677">
    <property type="term" value="F:DNA binding"/>
    <property type="evidence" value="ECO:0007669"/>
    <property type="project" value="UniProtKB-KW"/>
</dbReference>
<dbReference type="NCBIfam" id="TIGR02937">
    <property type="entry name" value="sigma70-ECF"/>
    <property type="match status" value="1"/>
</dbReference>
<dbReference type="EMBL" id="VOOR01000017">
    <property type="protein sequence ID" value="TXB63283.1"/>
    <property type="molecule type" value="Genomic_DNA"/>
</dbReference>
<feature type="domain" description="RNA polymerase sigma-70 region 2" evidence="7">
    <location>
        <begin position="40"/>
        <end position="106"/>
    </location>
</feature>
<evidence type="ECO:0000256" key="6">
    <source>
        <dbReference type="RuleBase" id="RU000716"/>
    </source>
</evidence>
<keyword evidence="3 6" id="KW-0731">Sigma factor</keyword>
<name>A0A5C6RM01_9BACT</name>
<dbReference type="AlphaFoldDB" id="A0A5C6RM01"/>
<gene>
    <name evidence="9" type="ORF">FRY97_09900</name>
</gene>
<comment type="similarity">
    <text evidence="1 6">Belongs to the sigma-70 factor family. ECF subfamily.</text>
</comment>
<dbReference type="InterPro" id="IPR013324">
    <property type="entry name" value="RNA_pol_sigma_r3/r4-like"/>
</dbReference>
<evidence type="ECO:0000313" key="10">
    <source>
        <dbReference type="Proteomes" id="UP000321580"/>
    </source>
</evidence>
<keyword evidence="4 6" id="KW-0238">DNA-binding</keyword>
<proteinExistence type="inferred from homology"/>
<dbReference type="InterPro" id="IPR013325">
    <property type="entry name" value="RNA_pol_sigma_r2"/>
</dbReference>
<dbReference type="InterPro" id="IPR007627">
    <property type="entry name" value="RNA_pol_sigma70_r2"/>
</dbReference>
<dbReference type="Proteomes" id="UP000321580">
    <property type="component" value="Unassembled WGS sequence"/>
</dbReference>
<evidence type="ECO:0000256" key="1">
    <source>
        <dbReference type="ARBA" id="ARBA00010641"/>
    </source>
</evidence>
<dbReference type="OrthoDB" id="1491902at2"/>
<accession>A0A5C6RM01</accession>
<evidence type="ECO:0000256" key="3">
    <source>
        <dbReference type="ARBA" id="ARBA00023082"/>
    </source>
</evidence>
<evidence type="ECO:0000256" key="5">
    <source>
        <dbReference type="ARBA" id="ARBA00023163"/>
    </source>
</evidence>
<dbReference type="Pfam" id="PF04542">
    <property type="entry name" value="Sigma70_r2"/>
    <property type="match status" value="1"/>
</dbReference>
<dbReference type="InterPro" id="IPR036388">
    <property type="entry name" value="WH-like_DNA-bd_sf"/>
</dbReference>
<keyword evidence="10" id="KW-1185">Reference proteome</keyword>
<dbReference type="PROSITE" id="PS01063">
    <property type="entry name" value="SIGMA70_ECF"/>
    <property type="match status" value="1"/>
</dbReference>
<dbReference type="GO" id="GO:0016987">
    <property type="term" value="F:sigma factor activity"/>
    <property type="evidence" value="ECO:0007669"/>
    <property type="project" value="UniProtKB-KW"/>
</dbReference>
<evidence type="ECO:0000256" key="4">
    <source>
        <dbReference type="ARBA" id="ARBA00023125"/>
    </source>
</evidence>
<protein>
    <recommendedName>
        <fullName evidence="6">RNA polymerase sigma factor</fullName>
    </recommendedName>
</protein>
<keyword evidence="2 6" id="KW-0805">Transcription regulation</keyword>
<organism evidence="9 10">
    <name type="scientific">Phaeodactylibacter luteus</name>
    <dbReference type="NCBI Taxonomy" id="1564516"/>
    <lineage>
        <taxon>Bacteria</taxon>
        <taxon>Pseudomonadati</taxon>
        <taxon>Bacteroidota</taxon>
        <taxon>Saprospiria</taxon>
        <taxon>Saprospirales</taxon>
        <taxon>Haliscomenobacteraceae</taxon>
        <taxon>Phaeodactylibacter</taxon>
    </lineage>
</organism>
<dbReference type="Gene3D" id="1.10.10.10">
    <property type="entry name" value="Winged helix-like DNA-binding domain superfamily/Winged helix DNA-binding domain"/>
    <property type="match status" value="1"/>
</dbReference>
<feature type="domain" description="RNA polymerase sigma factor 70 region 4 type 2" evidence="8">
    <location>
        <begin position="139"/>
        <end position="191"/>
    </location>
</feature>
<dbReference type="InterPro" id="IPR014284">
    <property type="entry name" value="RNA_pol_sigma-70_dom"/>
</dbReference>
<dbReference type="GO" id="GO:0006352">
    <property type="term" value="P:DNA-templated transcription initiation"/>
    <property type="evidence" value="ECO:0007669"/>
    <property type="project" value="InterPro"/>
</dbReference>
<dbReference type="InterPro" id="IPR039425">
    <property type="entry name" value="RNA_pol_sigma-70-like"/>
</dbReference>
<dbReference type="PANTHER" id="PTHR43133">
    <property type="entry name" value="RNA POLYMERASE ECF-TYPE SIGMA FACTO"/>
    <property type="match status" value="1"/>
</dbReference>
<sequence>MHAITSPAEEHKHLKLDYASTHQDIVEKCKRGNRRAQFELYKLYSNAMYNVCLRMLRHEQDAEDLLQNSFVDVFTKLHTFRYQASIGAWIKRIVVNNCINHLKRNRLRLEELEEEHAKETAPEPEGGNHQGVATKAEIERIRKAVLQLPDGYRVVFTLYAFEGYDHKEIADILGVSEATSKSQYSRARQKLRKLL</sequence>
<evidence type="ECO:0000259" key="8">
    <source>
        <dbReference type="Pfam" id="PF08281"/>
    </source>
</evidence>
<dbReference type="CDD" id="cd06171">
    <property type="entry name" value="Sigma70_r4"/>
    <property type="match status" value="1"/>
</dbReference>
<dbReference type="Gene3D" id="1.10.1740.10">
    <property type="match status" value="1"/>
</dbReference>
<dbReference type="PANTHER" id="PTHR43133:SF8">
    <property type="entry name" value="RNA POLYMERASE SIGMA FACTOR HI_1459-RELATED"/>
    <property type="match status" value="1"/>
</dbReference>
<dbReference type="RefSeq" id="WP_147167352.1">
    <property type="nucleotide sequence ID" value="NZ_VOOR01000017.1"/>
</dbReference>
<comment type="caution">
    <text evidence="9">The sequence shown here is derived from an EMBL/GenBank/DDBJ whole genome shotgun (WGS) entry which is preliminary data.</text>
</comment>
<evidence type="ECO:0000259" key="7">
    <source>
        <dbReference type="Pfam" id="PF04542"/>
    </source>
</evidence>
<dbReference type="InterPro" id="IPR000838">
    <property type="entry name" value="RNA_pol_sigma70_ECF_CS"/>
</dbReference>
<dbReference type="SUPFAM" id="SSF88659">
    <property type="entry name" value="Sigma3 and sigma4 domains of RNA polymerase sigma factors"/>
    <property type="match status" value="1"/>
</dbReference>
<reference evidence="9 10" key="1">
    <citation type="submission" date="2019-08" db="EMBL/GenBank/DDBJ databases">
        <title>Genome of Phaeodactylibacter luteus.</title>
        <authorList>
            <person name="Bowman J.P."/>
        </authorList>
    </citation>
    <scope>NUCLEOTIDE SEQUENCE [LARGE SCALE GENOMIC DNA]</scope>
    <source>
        <strain evidence="9 10">KCTC 42180</strain>
    </source>
</reference>
<dbReference type="InterPro" id="IPR013249">
    <property type="entry name" value="RNA_pol_sigma70_r4_t2"/>
</dbReference>
<evidence type="ECO:0000313" key="9">
    <source>
        <dbReference type="EMBL" id="TXB63283.1"/>
    </source>
</evidence>